<dbReference type="Proteomes" id="UP000222106">
    <property type="component" value="Unassembled WGS sequence"/>
</dbReference>
<comment type="caution">
    <text evidence="2">The sequence shown here is derived from an EMBL/GenBank/DDBJ whole genome shotgun (WGS) entry which is preliminary data.</text>
</comment>
<evidence type="ECO:0000313" key="2">
    <source>
        <dbReference type="EMBL" id="PFG40660.1"/>
    </source>
</evidence>
<feature type="domain" description="DUF4097" evidence="1">
    <location>
        <begin position="81"/>
        <end position="225"/>
    </location>
</feature>
<protein>
    <recommendedName>
        <fullName evidence="1">DUF4097 domain-containing protein</fullName>
    </recommendedName>
</protein>
<dbReference type="OrthoDB" id="3232569at2"/>
<gene>
    <name evidence="2" type="ORF">ATJ97_3192</name>
</gene>
<reference evidence="2 3" key="1">
    <citation type="submission" date="2017-10" db="EMBL/GenBank/DDBJ databases">
        <title>Sequencing the genomes of 1000 actinobacteria strains.</title>
        <authorList>
            <person name="Klenk H.-P."/>
        </authorList>
    </citation>
    <scope>NUCLEOTIDE SEQUENCE [LARGE SCALE GENOMIC DNA]</scope>
    <source>
        <strain evidence="2 3">DSM 21838</strain>
    </source>
</reference>
<dbReference type="Pfam" id="PF13349">
    <property type="entry name" value="DUF4097"/>
    <property type="match status" value="1"/>
</dbReference>
<name>A0A2A9EQY6_9MICO</name>
<organism evidence="2 3">
    <name type="scientific">Georgenia soli</name>
    <dbReference type="NCBI Taxonomy" id="638953"/>
    <lineage>
        <taxon>Bacteria</taxon>
        <taxon>Bacillati</taxon>
        <taxon>Actinomycetota</taxon>
        <taxon>Actinomycetes</taxon>
        <taxon>Micrococcales</taxon>
        <taxon>Bogoriellaceae</taxon>
        <taxon>Georgenia</taxon>
    </lineage>
</organism>
<dbReference type="AlphaFoldDB" id="A0A2A9EQY6"/>
<proteinExistence type="predicted"/>
<sequence length="271" mass="27929">MATRSWIVPNPSRHDVEGVARLRVQLVAGSVRVVGHDAPNVQVDVAEVDGNPLELTVEGDLLTIGYPFLGWDGWVKRLRSYRSTDTARLTVHVPRATAVTVATALAEAWVADVAEDLSLTTASGRLQVTGCRGAASLRSASGAVDVSGHDGPVRVSTAAGRTTLTGDLPRVEVTTVAGAVDVATSARTSMVDLSTVSGALKVSLPTGTGVSMTARTVAGAVRVDGVDRRSPGLGATTVEERTENGICFLSTRSVSGNLDVGRAAVLPGAQP</sequence>
<accession>A0A2A9EQY6</accession>
<keyword evidence="3" id="KW-1185">Reference proteome</keyword>
<dbReference type="EMBL" id="PDJI01000004">
    <property type="protein sequence ID" value="PFG40660.1"/>
    <property type="molecule type" value="Genomic_DNA"/>
</dbReference>
<dbReference type="InterPro" id="IPR025164">
    <property type="entry name" value="Toastrack_DUF4097"/>
</dbReference>
<evidence type="ECO:0000313" key="3">
    <source>
        <dbReference type="Proteomes" id="UP000222106"/>
    </source>
</evidence>
<dbReference type="RefSeq" id="WP_098484533.1">
    <property type="nucleotide sequence ID" value="NZ_PDJI01000004.1"/>
</dbReference>
<evidence type="ECO:0000259" key="1">
    <source>
        <dbReference type="Pfam" id="PF13349"/>
    </source>
</evidence>